<evidence type="ECO:0000313" key="1">
    <source>
        <dbReference type="EMBL" id="MEQ1406140.1"/>
    </source>
</evidence>
<evidence type="ECO:0000313" key="2">
    <source>
        <dbReference type="Proteomes" id="UP001496627"/>
    </source>
</evidence>
<name>A0ABV0M2Q9_9HYPH</name>
<comment type="caution">
    <text evidence="1">The sequence shown here is derived from an EMBL/GenBank/DDBJ whole genome shotgun (WGS) entry which is preliminary data.</text>
</comment>
<organism evidence="1 2">
    <name type="scientific">Neorhizobium phenanthreniclasticum</name>
    <dbReference type="NCBI Taxonomy" id="3157917"/>
    <lineage>
        <taxon>Bacteria</taxon>
        <taxon>Pseudomonadati</taxon>
        <taxon>Pseudomonadota</taxon>
        <taxon>Alphaproteobacteria</taxon>
        <taxon>Hyphomicrobiales</taxon>
        <taxon>Rhizobiaceae</taxon>
        <taxon>Rhizobium/Agrobacterium group</taxon>
        <taxon>Neorhizobium</taxon>
    </lineage>
</organism>
<reference evidence="1 2" key="1">
    <citation type="submission" date="2024-05" db="EMBL/GenBank/DDBJ databases">
        <title>Neorhizobium sp. Rsf11, a plant growth promoting and heavy metal resistant PAH-degrader.</title>
        <authorList>
            <person name="Golubev S.N."/>
            <person name="Muratova A.Y."/>
            <person name="Markelova M.I."/>
        </authorList>
    </citation>
    <scope>NUCLEOTIDE SEQUENCE [LARGE SCALE GENOMIC DNA]</scope>
    <source>
        <strain evidence="1 2">Rsf11</strain>
    </source>
</reference>
<gene>
    <name evidence="1" type="ORF">ABK249_14460</name>
</gene>
<sequence>MGAKAVVETTSELQKFLSTQFRFDADLSEKLIELTPPCKALLEQYDTVMMTAGGAEAAVVASLEAAANRFLRSNLKPNSKVSQKATLEAIERHSQALISLLTSSAIDGSIADPFRNQIRNELT</sequence>
<dbReference type="RefSeq" id="WP_052182822.1">
    <property type="nucleotide sequence ID" value="NZ_JBEAAL010000009.1"/>
</dbReference>
<keyword evidence="2" id="KW-1185">Reference proteome</keyword>
<protein>
    <submittedName>
        <fullName evidence="1">Uncharacterized protein</fullName>
    </submittedName>
</protein>
<proteinExistence type="predicted"/>
<dbReference type="EMBL" id="JBEAAL010000009">
    <property type="protein sequence ID" value="MEQ1406140.1"/>
    <property type="molecule type" value="Genomic_DNA"/>
</dbReference>
<accession>A0ABV0M2Q9</accession>
<dbReference type="Proteomes" id="UP001496627">
    <property type="component" value="Unassembled WGS sequence"/>
</dbReference>